<gene>
    <name evidence="2" type="ORF">I6M88_17205</name>
</gene>
<dbReference type="RefSeq" id="WP_200035739.1">
    <property type="nucleotide sequence ID" value="NZ_CP071070.1"/>
</dbReference>
<dbReference type="InterPro" id="IPR025391">
    <property type="entry name" value="DUF4123"/>
</dbReference>
<dbReference type="GeneID" id="84238425"/>
<comment type="caution">
    <text evidence="2">The sequence shown here is derived from an EMBL/GenBank/DDBJ whole genome shotgun (WGS) entry which is preliminary data.</text>
</comment>
<protein>
    <submittedName>
        <fullName evidence="2">DUF4123 domain-containing protein</fullName>
    </submittedName>
</protein>
<dbReference type="Proteomes" id="UP000746649">
    <property type="component" value="Unassembled WGS sequence"/>
</dbReference>
<evidence type="ECO:0000313" key="3">
    <source>
        <dbReference type="Proteomes" id="UP000746649"/>
    </source>
</evidence>
<proteinExistence type="predicted"/>
<dbReference type="EMBL" id="JADWND010000008">
    <property type="protein sequence ID" value="MBJ8382698.1"/>
    <property type="molecule type" value="Genomic_DNA"/>
</dbReference>
<evidence type="ECO:0000313" key="2">
    <source>
        <dbReference type="EMBL" id="MBJ8382698.1"/>
    </source>
</evidence>
<sequence>MEIIPVQYAIVDGAVEEDLLDFLQQNNPPHCCLFPPPVQSDLAAILPYLLEVTPKVASWLDTKETPWGIYFYSYNKIHLLVQHFRRYLWASIPEQSKPVLFRFYDPRNIWALVNVMTPFELYKFIEPVSKIITQYPEERREEDFFKLRQSGKRNITGKNNAILTFTQRQYDQLNRQAQKNYIKTLELYIHNYYIKKSSLPPEKLDQICHCAENYFYFCQSLNITDDRSIRGLIYLLLENEIYNNADIPNEWINILNNNETAIHRQVESLLLQELGFIPQ</sequence>
<evidence type="ECO:0000259" key="1">
    <source>
        <dbReference type="Pfam" id="PF13503"/>
    </source>
</evidence>
<organism evidence="2 3">
    <name type="scientific">Citrobacter sedlakii</name>
    <dbReference type="NCBI Taxonomy" id="67826"/>
    <lineage>
        <taxon>Bacteria</taxon>
        <taxon>Pseudomonadati</taxon>
        <taxon>Pseudomonadota</taxon>
        <taxon>Gammaproteobacteria</taxon>
        <taxon>Enterobacterales</taxon>
        <taxon>Enterobacteriaceae</taxon>
        <taxon>Citrobacter</taxon>
        <taxon>Citrobacter freundii complex</taxon>
    </lineage>
</organism>
<accession>A0ABS0ZV62</accession>
<keyword evidence="3" id="KW-1185">Reference proteome</keyword>
<name>A0ABS0ZV62_9ENTR</name>
<reference evidence="2 3" key="1">
    <citation type="submission" date="2020-11" db="EMBL/GenBank/DDBJ databases">
        <title>Enhanced detection system for hospital associated transmission using whole genome sequencing surveillance.</title>
        <authorList>
            <person name="Harrison L.H."/>
            <person name="Van Tyne D."/>
            <person name="Marsh J.W."/>
            <person name="Griffith M.P."/>
            <person name="Snyder D.J."/>
            <person name="Cooper V.S."/>
            <person name="Mustapha M."/>
        </authorList>
    </citation>
    <scope>NUCLEOTIDE SEQUENCE [LARGE SCALE GENOMIC DNA]</scope>
    <source>
        <strain evidence="2 3">CB00117</strain>
    </source>
</reference>
<dbReference type="Pfam" id="PF13503">
    <property type="entry name" value="DUF4123"/>
    <property type="match status" value="1"/>
</dbReference>
<feature type="domain" description="DUF4123" evidence="1">
    <location>
        <begin position="8"/>
        <end position="120"/>
    </location>
</feature>